<dbReference type="STRING" id="9402.L5L6X8"/>
<name>L5L6X8_PTEAL</name>
<evidence type="ECO:0000313" key="2">
    <source>
        <dbReference type="Proteomes" id="UP000010552"/>
    </source>
</evidence>
<sequence>MNDSSYDSLENELNEDVEAPCSDVIKKLRQGGRSMDSVLTLRDYYLDQPEVEETKSLQEKQEDMPVRAAEELEAVQEAQCSSSYPSQVSEKHFSSALNLVEDSLKLCMQSHGESWEVLFGHSALCEILSLPLD</sequence>
<proteinExistence type="predicted"/>
<dbReference type="Proteomes" id="UP000010552">
    <property type="component" value="Unassembled WGS sequence"/>
</dbReference>
<accession>L5L6X8</accession>
<protein>
    <submittedName>
        <fullName evidence="1">Rho GTPase-activating protein 20</fullName>
    </submittedName>
</protein>
<keyword evidence="2" id="KW-1185">Reference proteome</keyword>
<evidence type="ECO:0000313" key="1">
    <source>
        <dbReference type="EMBL" id="ELK18808.1"/>
    </source>
</evidence>
<dbReference type="EMBL" id="KB030288">
    <property type="protein sequence ID" value="ELK18808.1"/>
    <property type="molecule type" value="Genomic_DNA"/>
</dbReference>
<organism evidence="1 2">
    <name type="scientific">Pteropus alecto</name>
    <name type="common">Black flying fox</name>
    <dbReference type="NCBI Taxonomy" id="9402"/>
    <lineage>
        <taxon>Eukaryota</taxon>
        <taxon>Metazoa</taxon>
        <taxon>Chordata</taxon>
        <taxon>Craniata</taxon>
        <taxon>Vertebrata</taxon>
        <taxon>Euteleostomi</taxon>
        <taxon>Mammalia</taxon>
        <taxon>Eutheria</taxon>
        <taxon>Laurasiatheria</taxon>
        <taxon>Chiroptera</taxon>
        <taxon>Yinpterochiroptera</taxon>
        <taxon>Pteropodoidea</taxon>
        <taxon>Pteropodidae</taxon>
        <taxon>Pteropodinae</taxon>
        <taxon>Pteropus</taxon>
    </lineage>
</organism>
<dbReference type="InParanoid" id="L5L6X8"/>
<gene>
    <name evidence="1" type="ORF">PAL_GLEAN10000314</name>
</gene>
<reference evidence="2" key="1">
    <citation type="journal article" date="2013" name="Science">
        <title>Comparative analysis of bat genomes provides insight into the evolution of flight and immunity.</title>
        <authorList>
            <person name="Zhang G."/>
            <person name="Cowled C."/>
            <person name="Shi Z."/>
            <person name="Huang Z."/>
            <person name="Bishop-Lilly K.A."/>
            <person name="Fang X."/>
            <person name="Wynne J.W."/>
            <person name="Xiong Z."/>
            <person name="Baker M.L."/>
            <person name="Zhao W."/>
            <person name="Tachedjian M."/>
            <person name="Zhu Y."/>
            <person name="Zhou P."/>
            <person name="Jiang X."/>
            <person name="Ng J."/>
            <person name="Yang L."/>
            <person name="Wu L."/>
            <person name="Xiao J."/>
            <person name="Feng Y."/>
            <person name="Chen Y."/>
            <person name="Sun X."/>
            <person name="Zhang Y."/>
            <person name="Marsh G.A."/>
            <person name="Crameri G."/>
            <person name="Broder C.C."/>
            <person name="Frey K.G."/>
            <person name="Wang L.F."/>
            <person name="Wang J."/>
        </authorList>
    </citation>
    <scope>NUCLEOTIDE SEQUENCE [LARGE SCALE GENOMIC DNA]</scope>
</reference>
<dbReference type="AlphaFoldDB" id="L5L6X8"/>